<evidence type="ECO:0000313" key="2">
    <source>
        <dbReference type="EMBL" id="KYD03254.1"/>
    </source>
</evidence>
<keyword evidence="1" id="KW-1133">Transmembrane helix</keyword>
<dbReference type="STRING" id="46224.B4102_3417"/>
<organism evidence="2 3">
    <name type="scientific">Heyndrickxia sporothermodurans</name>
    <dbReference type="NCBI Taxonomy" id="46224"/>
    <lineage>
        <taxon>Bacteria</taxon>
        <taxon>Bacillati</taxon>
        <taxon>Bacillota</taxon>
        <taxon>Bacilli</taxon>
        <taxon>Bacillales</taxon>
        <taxon>Bacillaceae</taxon>
        <taxon>Heyndrickxia</taxon>
    </lineage>
</organism>
<dbReference type="Proteomes" id="UP000075666">
    <property type="component" value="Unassembled WGS sequence"/>
</dbReference>
<reference evidence="2 3" key="1">
    <citation type="submission" date="2016-01" db="EMBL/GenBank/DDBJ databases">
        <title>Genome Sequences of Twelve Sporeforming Bacillus Species Isolated from Foods.</title>
        <authorList>
            <person name="Berendsen E.M."/>
            <person name="Wells-Bennik M.H."/>
            <person name="Krawcyk A.O."/>
            <person name="De Jong A."/>
            <person name="Holsappel S."/>
            <person name="Eijlander R.T."/>
            <person name="Kuipers O.P."/>
        </authorList>
    </citation>
    <scope>NUCLEOTIDE SEQUENCE [LARGE SCALE GENOMIC DNA]</scope>
    <source>
        <strain evidence="2 3">B4102</strain>
    </source>
</reference>
<protein>
    <submittedName>
        <fullName evidence="2">Uncharacterized protein</fullName>
    </submittedName>
</protein>
<sequence length="37" mass="4738">MNIKKMYKYHILLYNFFVNIETFLFAVRQYKYKIIEN</sequence>
<dbReference type="PATRIC" id="fig|46224.3.peg.3559"/>
<dbReference type="EMBL" id="LQYN01000070">
    <property type="protein sequence ID" value="KYD03254.1"/>
    <property type="molecule type" value="Genomic_DNA"/>
</dbReference>
<comment type="caution">
    <text evidence="2">The sequence shown here is derived from an EMBL/GenBank/DDBJ whole genome shotgun (WGS) entry which is preliminary data.</text>
</comment>
<accession>A0A150KTM6</accession>
<keyword evidence="1" id="KW-0472">Membrane</keyword>
<evidence type="ECO:0000313" key="3">
    <source>
        <dbReference type="Proteomes" id="UP000075666"/>
    </source>
</evidence>
<keyword evidence="1" id="KW-0812">Transmembrane</keyword>
<gene>
    <name evidence="2" type="ORF">B4102_3417</name>
</gene>
<keyword evidence="3" id="KW-1185">Reference proteome</keyword>
<dbReference type="AlphaFoldDB" id="A0A150KTM6"/>
<feature type="transmembrane region" description="Helical" evidence="1">
    <location>
        <begin position="12"/>
        <end position="30"/>
    </location>
</feature>
<name>A0A150KTM6_9BACI</name>
<proteinExistence type="predicted"/>
<evidence type="ECO:0000256" key="1">
    <source>
        <dbReference type="SAM" id="Phobius"/>
    </source>
</evidence>